<dbReference type="OrthoDB" id="191995at2759"/>
<feature type="region of interest" description="Disordered" evidence="1">
    <location>
        <begin position="53"/>
        <end position="78"/>
    </location>
</feature>
<dbReference type="Pfam" id="PF06772">
    <property type="entry name" value="LtrA"/>
    <property type="match status" value="1"/>
</dbReference>
<reference evidence="3" key="1">
    <citation type="journal article" date="2021" name="Nat. Commun.">
        <title>Genetic determinants of endophytism in the Arabidopsis root mycobiome.</title>
        <authorList>
            <person name="Mesny F."/>
            <person name="Miyauchi S."/>
            <person name="Thiergart T."/>
            <person name="Pickel B."/>
            <person name="Atanasova L."/>
            <person name="Karlsson M."/>
            <person name="Huettel B."/>
            <person name="Barry K.W."/>
            <person name="Haridas S."/>
            <person name="Chen C."/>
            <person name="Bauer D."/>
            <person name="Andreopoulos W."/>
            <person name="Pangilinan J."/>
            <person name="LaButti K."/>
            <person name="Riley R."/>
            <person name="Lipzen A."/>
            <person name="Clum A."/>
            <person name="Drula E."/>
            <person name="Henrissat B."/>
            <person name="Kohler A."/>
            <person name="Grigoriev I.V."/>
            <person name="Martin F.M."/>
            <person name="Hacquard S."/>
        </authorList>
    </citation>
    <scope>NUCLEOTIDE SEQUENCE</scope>
    <source>
        <strain evidence="3">MPI-CAGE-CH-0235</strain>
    </source>
</reference>
<evidence type="ECO:0000313" key="4">
    <source>
        <dbReference type="Proteomes" id="UP000813444"/>
    </source>
</evidence>
<dbReference type="PANTHER" id="PTHR36840:SF1">
    <property type="entry name" value="BLL5714 PROTEIN"/>
    <property type="match status" value="1"/>
</dbReference>
<keyword evidence="4" id="KW-1185">Reference proteome</keyword>
<feature type="transmembrane region" description="Helical" evidence="2">
    <location>
        <begin position="573"/>
        <end position="590"/>
    </location>
</feature>
<dbReference type="PANTHER" id="PTHR36840">
    <property type="entry name" value="BLL5714 PROTEIN"/>
    <property type="match status" value="1"/>
</dbReference>
<dbReference type="EMBL" id="JAGPNK010000005">
    <property type="protein sequence ID" value="KAH7321109.1"/>
    <property type="molecule type" value="Genomic_DNA"/>
</dbReference>
<evidence type="ECO:0000256" key="1">
    <source>
        <dbReference type="SAM" id="MobiDB-lite"/>
    </source>
</evidence>
<keyword evidence="2" id="KW-1133">Transmembrane helix</keyword>
<dbReference type="InterPro" id="IPR010640">
    <property type="entry name" value="Low_temperature_requirement_A"/>
</dbReference>
<feature type="transmembrane region" description="Helical" evidence="2">
    <location>
        <begin position="281"/>
        <end position="302"/>
    </location>
</feature>
<feature type="transmembrane region" description="Helical" evidence="2">
    <location>
        <begin position="392"/>
        <end position="412"/>
    </location>
</feature>
<comment type="caution">
    <text evidence="3">The sequence shown here is derived from an EMBL/GenBank/DDBJ whole genome shotgun (WGS) entry which is preliminary data.</text>
</comment>
<feature type="transmembrane region" description="Helical" evidence="2">
    <location>
        <begin position="337"/>
        <end position="358"/>
    </location>
</feature>
<feature type="transmembrane region" description="Helical" evidence="2">
    <location>
        <begin position="549"/>
        <end position="567"/>
    </location>
</feature>
<feature type="compositionally biased region" description="Polar residues" evidence="1">
    <location>
        <begin position="131"/>
        <end position="148"/>
    </location>
</feature>
<keyword evidence="2" id="KW-0812">Transmembrane</keyword>
<feature type="transmembrane region" description="Helical" evidence="2">
    <location>
        <begin position="510"/>
        <end position="529"/>
    </location>
</feature>
<protein>
    <submittedName>
        <fullName evidence="3">Bacterial low temperature requirement A protein-domain-containing protein</fullName>
    </submittedName>
</protein>
<dbReference type="Proteomes" id="UP000813444">
    <property type="component" value="Unassembled WGS sequence"/>
</dbReference>
<name>A0A8K0WS57_9HYPO</name>
<feature type="transmembrane region" description="Helical" evidence="2">
    <location>
        <begin position="459"/>
        <end position="478"/>
    </location>
</feature>
<feature type="transmembrane region" description="Helical" evidence="2">
    <location>
        <begin position="244"/>
        <end position="269"/>
    </location>
</feature>
<dbReference type="AlphaFoldDB" id="A0A8K0WS57"/>
<accession>A0A8K0WS57</accession>
<keyword evidence="2" id="KW-0472">Membrane</keyword>
<proteinExistence type="predicted"/>
<organism evidence="3 4">
    <name type="scientific">Stachybotrys elegans</name>
    <dbReference type="NCBI Taxonomy" id="80388"/>
    <lineage>
        <taxon>Eukaryota</taxon>
        <taxon>Fungi</taxon>
        <taxon>Dikarya</taxon>
        <taxon>Ascomycota</taxon>
        <taxon>Pezizomycotina</taxon>
        <taxon>Sordariomycetes</taxon>
        <taxon>Hypocreomycetidae</taxon>
        <taxon>Hypocreales</taxon>
        <taxon>Stachybotryaceae</taxon>
        <taxon>Stachybotrys</taxon>
    </lineage>
</organism>
<evidence type="ECO:0000313" key="3">
    <source>
        <dbReference type="EMBL" id="KAH7321109.1"/>
    </source>
</evidence>
<sequence>MSSTPNSKRRRPQEILLPDGKKVIVTVPDDLEKIRQKYANQNEIQVEVVVHGSHEHRSHLERSRDHHQSRKAELRERHGPAFDEWEDLHKQLDSVTAELERLQDLTAGLNASFNKFGYDAKLRTYDEDGSKTPTLQDTMSDAASSETGGSMVRLGQTTKLFKKPVIKQWFHRGLLWRASEHTEIMAVELFFDLLYVAIIHINGEHIAEDPTGFELLRFAITFIMSWKIWADITQTLSWFETDDVLTRFLILFEIACLLGFTTNMTYSFYEDESHNTYTQLVAFYLAARLKSAVYYVTTSFLLPMIRGVMITQAISIIVPSALWIGSIHLNMPARLGLVWVALFLDICGQWPITVFYRWGQQAGQGTRFGERLNKFFEFFPAMNIEHRVERTNAFVSLVFGYSVVGVIFQSYGGYNVNAFLGKAILGLVQAFIFNWIYFDIDGSNINLHAIRRSAISAVIWQYVHLPFIMGYIVASAGLSKLVLATDVPAAHIENLSSHYRLLVLDHVEDGIRFFYCHGLAIALLGMTVISLCHEHKRPPTLRWSKTTRLANRVAVCLVLFFLPMARSLRSRDLIAVSLGLTAWVLLLELWGKSCRDDPFIGEKAGCGVNYSARCTKKDLEEALGKDRGRSSSEERCSVDIQTLDRNEKTAVAAQD</sequence>
<feature type="transmembrane region" description="Helical" evidence="2">
    <location>
        <begin position="418"/>
        <end position="438"/>
    </location>
</feature>
<feature type="transmembrane region" description="Helical" evidence="2">
    <location>
        <begin position="309"/>
        <end position="331"/>
    </location>
</feature>
<evidence type="ECO:0000256" key="2">
    <source>
        <dbReference type="SAM" id="Phobius"/>
    </source>
</evidence>
<gene>
    <name evidence="3" type="ORF">B0I35DRAFT_477625</name>
</gene>
<feature type="region of interest" description="Disordered" evidence="1">
    <location>
        <begin position="129"/>
        <end position="149"/>
    </location>
</feature>